<dbReference type="InterPro" id="IPR015890">
    <property type="entry name" value="Chorismate_C"/>
</dbReference>
<organism evidence="7 8">
    <name type="scientific">Leucobacter edaphi</name>
    <dbReference type="NCBI Taxonomy" id="2796472"/>
    <lineage>
        <taxon>Bacteria</taxon>
        <taxon>Bacillati</taxon>
        <taxon>Actinomycetota</taxon>
        <taxon>Actinomycetes</taxon>
        <taxon>Micrococcales</taxon>
        <taxon>Microbacteriaceae</taxon>
        <taxon>Leucobacter</taxon>
    </lineage>
</organism>
<dbReference type="InterPro" id="IPR005801">
    <property type="entry name" value="ADC_synthase"/>
</dbReference>
<dbReference type="GO" id="GO:0008909">
    <property type="term" value="F:isochorismate synthase activity"/>
    <property type="evidence" value="ECO:0007669"/>
    <property type="project" value="UniProtKB-EC"/>
</dbReference>
<evidence type="ECO:0000313" key="7">
    <source>
        <dbReference type="EMBL" id="MBK0422233.1"/>
    </source>
</evidence>
<keyword evidence="8" id="KW-1185">Reference proteome</keyword>
<sequence>MTSTPEAPRLRAISRPLAAAPPLVDLADAGNPLLWTRGDRGCVGIGETLRLTFSGPDRFAEASDAWRAIGANAEVDDPVRMPGSGLVALGAFAFDDHSGEQSVLIVPRILVARHRDQWWITETVDLASEPASNADPADPELPAARPRGEWAGVEFAAAEGSIDAYIAGVREATRRIDAGGIEKIVLARQVRGEVPAGSDLRFPLERLADRYLDCWTFAVDGLIGASPETLVRSTSGAVSARVLAGTRARHADRPQRDAQARDELLTSTKEQHEHAFAVQSVVTALSPHVRDLRTSEEPFPLRLPNVWHLATDLGATLHEQSSAIELVGALHPTAAVAGTPKSVSIAQIAELEPFDRGLYSGAVGWIDAAGDGEWVIALRCGRLGAADPDTGARPFVATAGGGIVAGSDPEHELGETVSKLRPITEAFAR</sequence>
<dbReference type="PANTHER" id="PTHR42839">
    <property type="entry name" value="ISOCHORISMATE SYNTHASE ENTC"/>
    <property type="match status" value="1"/>
</dbReference>
<dbReference type="EC" id="5.4.4.2" evidence="3"/>
<evidence type="ECO:0000256" key="3">
    <source>
        <dbReference type="ARBA" id="ARBA00012824"/>
    </source>
</evidence>
<feature type="domain" description="Chorismate-utilising enzyme C-terminal" evidence="6">
    <location>
        <begin position="163"/>
        <end position="419"/>
    </location>
</feature>
<dbReference type="EMBL" id="JAEHOI010000008">
    <property type="protein sequence ID" value="MBK0422233.1"/>
    <property type="molecule type" value="Genomic_DNA"/>
</dbReference>
<evidence type="ECO:0000259" key="6">
    <source>
        <dbReference type="Pfam" id="PF00425"/>
    </source>
</evidence>
<dbReference type="PANTHER" id="PTHR42839:SF2">
    <property type="entry name" value="ISOCHORISMATE SYNTHASE ENTC"/>
    <property type="match status" value="1"/>
</dbReference>
<dbReference type="SUPFAM" id="SSF56322">
    <property type="entry name" value="ADC synthase"/>
    <property type="match status" value="1"/>
</dbReference>
<accession>A0A934QDJ0</accession>
<proteinExistence type="inferred from homology"/>
<evidence type="ECO:0000256" key="4">
    <source>
        <dbReference type="ARBA" id="ARBA00023235"/>
    </source>
</evidence>
<name>A0A934QDJ0_9MICO</name>
<evidence type="ECO:0000256" key="2">
    <source>
        <dbReference type="ARBA" id="ARBA00005297"/>
    </source>
</evidence>
<dbReference type="RefSeq" id="WP_200132442.1">
    <property type="nucleotide sequence ID" value="NZ_JAEHOI010000008.1"/>
</dbReference>
<evidence type="ECO:0000313" key="8">
    <source>
        <dbReference type="Proteomes" id="UP000618733"/>
    </source>
</evidence>
<evidence type="ECO:0000256" key="1">
    <source>
        <dbReference type="ARBA" id="ARBA00000799"/>
    </source>
</evidence>
<dbReference type="Gene3D" id="3.60.120.10">
    <property type="entry name" value="Anthranilate synthase"/>
    <property type="match status" value="1"/>
</dbReference>
<comment type="caution">
    <text evidence="7">The sequence shown here is derived from an EMBL/GenBank/DDBJ whole genome shotgun (WGS) entry which is preliminary data.</text>
</comment>
<evidence type="ECO:0000256" key="5">
    <source>
        <dbReference type="ARBA" id="ARBA00041564"/>
    </source>
</evidence>
<dbReference type="AlphaFoldDB" id="A0A934QDJ0"/>
<comment type="similarity">
    <text evidence="2">Belongs to the isochorismate synthase family.</text>
</comment>
<dbReference type="InterPro" id="IPR004561">
    <property type="entry name" value="IsoChor_synthase"/>
</dbReference>
<dbReference type="Proteomes" id="UP000618733">
    <property type="component" value="Unassembled WGS sequence"/>
</dbReference>
<dbReference type="NCBIfam" id="TIGR00543">
    <property type="entry name" value="isochor_syn"/>
    <property type="match status" value="1"/>
</dbReference>
<comment type="catalytic activity">
    <reaction evidence="1">
        <text>chorismate = isochorismate</text>
        <dbReference type="Rhea" id="RHEA:18985"/>
        <dbReference type="ChEBI" id="CHEBI:29748"/>
        <dbReference type="ChEBI" id="CHEBI:29780"/>
        <dbReference type="EC" id="5.4.4.2"/>
    </reaction>
</comment>
<gene>
    <name evidence="7" type="ORF">JD292_09115</name>
</gene>
<keyword evidence="4 7" id="KW-0413">Isomerase</keyword>
<dbReference type="Pfam" id="PF00425">
    <property type="entry name" value="Chorismate_bind"/>
    <property type="match status" value="1"/>
</dbReference>
<reference evidence="7" key="1">
    <citation type="submission" date="2020-12" db="EMBL/GenBank/DDBJ databases">
        <title>Leucobacter sp. CAS2, isolated from Chromium sludge.</title>
        <authorList>
            <person name="Xu Z."/>
        </authorList>
    </citation>
    <scope>NUCLEOTIDE SEQUENCE</scope>
    <source>
        <strain evidence="7">CSA2</strain>
    </source>
</reference>
<protein>
    <recommendedName>
        <fullName evidence="3">isochorismate synthase</fullName>
        <ecNumber evidence="3">5.4.4.2</ecNumber>
    </recommendedName>
    <alternativeName>
        <fullName evidence="5">Isochorismate mutase</fullName>
    </alternativeName>
</protein>